<dbReference type="EMBL" id="GCKF01011667">
    <property type="protein sequence ID" value="JAG99031.1"/>
    <property type="molecule type" value="Transcribed_RNA"/>
</dbReference>
<organism evidence="3">
    <name type="scientific">Araucaria cunninghamii</name>
    <name type="common">Hoop pine</name>
    <name type="synonym">Moreton Bay pine</name>
    <dbReference type="NCBI Taxonomy" id="56994"/>
    <lineage>
        <taxon>Eukaryota</taxon>
        <taxon>Viridiplantae</taxon>
        <taxon>Streptophyta</taxon>
        <taxon>Embryophyta</taxon>
        <taxon>Tracheophyta</taxon>
        <taxon>Spermatophyta</taxon>
        <taxon>Pinopsida</taxon>
        <taxon>Pinidae</taxon>
        <taxon>Conifers II</taxon>
        <taxon>Araucariales</taxon>
        <taxon>Araucariaceae</taxon>
        <taxon>Araucaria</taxon>
    </lineage>
</organism>
<dbReference type="PROSITE" id="PS50076">
    <property type="entry name" value="DNAJ_2"/>
    <property type="match status" value="1"/>
</dbReference>
<dbReference type="PROSITE" id="PS00636">
    <property type="entry name" value="DNAJ_1"/>
    <property type="match status" value="1"/>
</dbReference>
<dbReference type="PANTHER" id="PTHR44743:SF10">
    <property type="entry name" value="J DOMAIN-CONTAINING PROTEIN"/>
    <property type="match status" value="1"/>
</dbReference>
<name>A0A0D6R8G5_ARACU</name>
<dbReference type="PANTHER" id="PTHR44743">
    <property type="entry name" value="PUTATIVE, EXPRESSED-RELATED"/>
    <property type="match status" value="1"/>
</dbReference>
<dbReference type="InterPro" id="IPR001623">
    <property type="entry name" value="DnaJ_domain"/>
</dbReference>
<dbReference type="PRINTS" id="PR00625">
    <property type="entry name" value="JDOMAIN"/>
</dbReference>
<proteinExistence type="predicted"/>
<dbReference type="SMART" id="SM00271">
    <property type="entry name" value="DnaJ"/>
    <property type="match status" value="1"/>
</dbReference>
<dbReference type="AlphaFoldDB" id="A0A0D6R8G5"/>
<dbReference type="CDD" id="cd06257">
    <property type="entry name" value="DnaJ"/>
    <property type="match status" value="1"/>
</dbReference>
<evidence type="ECO:0000256" key="1">
    <source>
        <dbReference type="SAM" id="MobiDB-lite"/>
    </source>
</evidence>
<dbReference type="Pfam" id="PF00226">
    <property type="entry name" value="DnaJ"/>
    <property type="match status" value="1"/>
</dbReference>
<dbReference type="Gene3D" id="1.10.287.110">
    <property type="entry name" value="DnaJ domain"/>
    <property type="match status" value="1"/>
</dbReference>
<feature type="domain" description="J" evidence="2">
    <location>
        <begin position="8"/>
        <end position="82"/>
    </location>
</feature>
<evidence type="ECO:0000313" key="3">
    <source>
        <dbReference type="EMBL" id="JAG99031.1"/>
    </source>
</evidence>
<accession>A0A0D6R8G5</accession>
<reference evidence="3" key="1">
    <citation type="submission" date="2015-03" db="EMBL/GenBank/DDBJ databases">
        <title>A transcriptome of Araucaria cunninghamii, an australian fine timber species.</title>
        <authorList>
            <person name="Jing Yi C.J.Y."/>
            <person name="Yin San L.Y.S."/>
            <person name="Abdul Karim S.S."/>
            <person name="Wan Azmi N.N."/>
            <person name="Hercus R.R."/>
            <person name="Croft L.L."/>
        </authorList>
    </citation>
    <scope>NUCLEOTIDE SEQUENCE</scope>
    <source>
        <strain evidence="3">MI0301</strain>
        <tissue evidence="3">Leaf</tissue>
    </source>
</reference>
<evidence type="ECO:0000259" key="2">
    <source>
        <dbReference type="PROSITE" id="PS50076"/>
    </source>
</evidence>
<dbReference type="InterPro" id="IPR018253">
    <property type="entry name" value="DnaJ_domain_CS"/>
</dbReference>
<dbReference type="InterPro" id="IPR036869">
    <property type="entry name" value="J_dom_sf"/>
</dbReference>
<dbReference type="SUPFAM" id="SSF46565">
    <property type="entry name" value="Chaperone J-domain"/>
    <property type="match status" value="1"/>
</dbReference>
<protein>
    <recommendedName>
        <fullName evidence="2">J domain-containing protein</fullName>
    </recommendedName>
</protein>
<feature type="region of interest" description="Disordered" evidence="1">
    <location>
        <begin position="136"/>
        <end position="157"/>
    </location>
</feature>
<sequence length="337" mass="36871">MDDMKDNCFYSVLGLQKDCSASDVRCAYRKLAKKWHPDKCGANDSSGDSTKSEDAKTRFQAIQEAYSVLSDNNKRLMYDAGVYDDDDNELEMSSFVGEMAAMMAGSTKEVDATEGLDELKAMFLNIIGDDGHKQHISNKRSSDCPSEKVTGIPWNDVPNSTHEFKNQDFFRSGLHSEATAVGSENSNSFGMGDDVDSQELKQMFMSMVDPGFYASVCSTKTSGESSIHKDSKKQWNSGPKSFDELVAETLFPESGISGSYFIGDLGGKSKAAVYSEGSITCTAVAGENGDGKRRKLSLEQKDANKPSSALDCTYKWSSDIFGGSFSDIEGRESPYFF</sequence>